<dbReference type="Pfam" id="PF00132">
    <property type="entry name" value="Hexapep"/>
    <property type="match status" value="1"/>
</dbReference>
<dbReference type="InterPro" id="IPR047324">
    <property type="entry name" value="LbH_gamma_CA-like"/>
</dbReference>
<dbReference type="EMBL" id="JBFRYA010000001">
    <property type="protein sequence ID" value="MEX1667638.1"/>
    <property type="molecule type" value="Genomic_DNA"/>
</dbReference>
<sequence>MLYELGERRVRLEGDGHFVADNATVIGSVVLKDEASIWFNVVIRGDVDQIVVGARSNIQDGSVLHVDGGFPMHIGDDVTVGHKVMLHGCTIGDGSLIGINSVILNGAKIGKGCLIGANSLVTEGAVIPDGALVMGAPAKVKRLLTEEEQAALILSAAHYVENGQRFNAGLRPQMTPEK</sequence>
<dbReference type="InterPro" id="IPR011004">
    <property type="entry name" value="Trimer_LpxA-like_sf"/>
</dbReference>
<dbReference type="RefSeq" id="WP_368379952.1">
    <property type="nucleotide sequence ID" value="NZ_JBFRYA010000001.1"/>
</dbReference>
<comment type="caution">
    <text evidence="1">The sequence shown here is derived from an EMBL/GenBank/DDBJ whole genome shotgun (WGS) entry which is preliminary data.</text>
</comment>
<reference evidence="1 2" key="1">
    <citation type="journal article" date="2011" name="Int. J. Syst. Evol. Microbiol.">
        <title>Zhongshania antarctica gen. nov., sp. nov. and Zhongshania guokunii sp. nov., gammaproteobacteria respectively isolated from coastal attached (fast) ice and surface seawater of the Antarctic.</title>
        <authorList>
            <person name="Li H.J."/>
            <person name="Zhang X.Y."/>
            <person name="Chen C.X."/>
            <person name="Zhang Y.J."/>
            <person name="Gao Z.M."/>
            <person name="Yu Y."/>
            <person name="Chen X.L."/>
            <person name="Chen B."/>
            <person name="Zhang Y.Z."/>
        </authorList>
    </citation>
    <scope>NUCLEOTIDE SEQUENCE [LARGE SCALE GENOMIC DNA]</scope>
    <source>
        <strain evidence="1 2">ZS6-22T</strain>
    </source>
</reference>
<dbReference type="Gene3D" id="2.160.10.10">
    <property type="entry name" value="Hexapeptide repeat proteins"/>
    <property type="match status" value="1"/>
</dbReference>
<proteinExistence type="predicted"/>
<protein>
    <submittedName>
        <fullName evidence="1">Gamma carbonic anhydrase family protein</fullName>
    </submittedName>
</protein>
<evidence type="ECO:0000313" key="2">
    <source>
        <dbReference type="Proteomes" id="UP001557485"/>
    </source>
</evidence>
<name>A0ABV3U1D2_9GAMM</name>
<accession>A0ABV3U1D2</accession>
<keyword evidence="2" id="KW-1185">Reference proteome</keyword>
<dbReference type="Proteomes" id="UP001557485">
    <property type="component" value="Unassembled WGS sequence"/>
</dbReference>
<evidence type="ECO:0000313" key="1">
    <source>
        <dbReference type="EMBL" id="MEX1667638.1"/>
    </source>
</evidence>
<dbReference type="InterPro" id="IPR001451">
    <property type="entry name" value="Hexapep"/>
</dbReference>
<dbReference type="SUPFAM" id="SSF51161">
    <property type="entry name" value="Trimeric LpxA-like enzymes"/>
    <property type="match status" value="1"/>
</dbReference>
<dbReference type="PANTHER" id="PTHR13061:SF29">
    <property type="entry name" value="GAMMA CARBONIC ANHYDRASE-LIKE 1, MITOCHONDRIAL-RELATED"/>
    <property type="match status" value="1"/>
</dbReference>
<organism evidence="1 2">
    <name type="scientific">Zhongshania guokunii</name>
    <dbReference type="NCBI Taxonomy" id="641783"/>
    <lineage>
        <taxon>Bacteria</taxon>
        <taxon>Pseudomonadati</taxon>
        <taxon>Pseudomonadota</taxon>
        <taxon>Gammaproteobacteria</taxon>
        <taxon>Cellvibrionales</taxon>
        <taxon>Spongiibacteraceae</taxon>
        <taxon>Zhongshania</taxon>
    </lineage>
</organism>
<dbReference type="PANTHER" id="PTHR13061">
    <property type="entry name" value="DYNACTIN SUBUNIT P25"/>
    <property type="match status" value="1"/>
</dbReference>
<dbReference type="InterPro" id="IPR050484">
    <property type="entry name" value="Transf_Hexapept/Carb_Anhydrase"/>
</dbReference>
<dbReference type="CDD" id="cd04645">
    <property type="entry name" value="LbH_gamma_CA_like"/>
    <property type="match status" value="1"/>
</dbReference>
<gene>
    <name evidence="1" type="ORF">AB4876_01870</name>
</gene>